<dbReference type="Pfam" id="PF00483">
    <property type="entry name" value="NTP_transferase"/>
    <property type="match status" value="1"/>
</dbReference>
<dbReference type="PROSITE" id="PS00810">
    <property type="entry name" value="ADP_GLC_PYROPHOSPH_3"/>
    <property type="match status" value="1"/>
</dbReference>
<evidence type="ECO:0000259" key="9">
    <source>
        <dbReference type="Pfam" id="PF00483"/>
    </source>
</evidence>
<evidence type="ECO:0000313" key="11">
    <source>
        <dbReference type="EMBL" id="SLN60914.1"/>
    </source>
</evidence>
<dbReference type="STRING" id="315423.SAMN04488020_11051"/>
<proteinExistence type="inferred from homology"/>
<dbReference type="GO" id="GO:0008878">
    <property type="term" value="F:glucose-1-phosphate adenylyltransferase activity"/>
    <property type="evidence" value="ECO:0007669"/>
    <property type="project" value="UniProtKB-EC"/>
</dbReference>
<gene>
    <name evidence="11" type="primary">glgC_1</name>
    <name evidence="11" type="ORF">PAM7066_03027</name>
</gene>
<evidence type="ECO:0000259" key="10">
    <source>
        <dbReference type="Pfam" id="PF24894"/>
    </source>
</evidence>
<evidence type="ECO:0000256" key="5">
    <source>
        <dbReference type="ARBA" id="ARBA00022741"/>
    </source>
</evidence>
<evidence type="ECO:0000256" key="7">
    <source>
        <dbReference type="ARBA" id="ARBA00023056"/>
    </source>
</evidence>
<keyword evidence="6" id="KW-0067">ATP-binding</keyword>
<dbReference type="EC" id="2.7.7.27" evidence="11"/>
<dbReference type="Pfam" id="PF24894">
    <property type="entry name" value="Hexapep_GlmU"/>
    <property type="match status" value="1"/>
</dbReference>
<evidence type="ECO:0000256" key="4">
    <source>
        <dbReference type="ARBA" id="ARBA00022695"/>
    </source>
</evidence>
<evidence type="ECO:0000256" key="8">
    <source>
        <dbReference type="ARBA" id="ARBA00023277"/>
    </source>
</evidence>
<keyword evidence="3 11" id="KW-0808">Transferase</keyword>
<dbReference type="EMBL" id="FWFV01000009">
    <property type="protein sequence ID" value="SLN60914.1"/>
    <property type="molecule type" value="Genomic_DNA"/>
</dbReference>
<reference evidence="11 12" key="1">
    <citation type="submission" date="2017-03" db="EMBL/GenBank/DDBJ databases">
        <authorList>
            <person name="Afonso C.L."/>
            <person name="Miller P.J."/>
            <person name="Scott M.A."/>
            <person name="Spackman E."/>
            <person name="Goraichik I."/>
            <person name="Dimitrov K.M."/>
            <person name="Suarez D.L."/>
            <person name="Swayne D.E."/>
        </authorList>
    </citation>
    <scope>NUCLEOTIDE SEQUENCE [LARGE SCALE GENOMIC DNA]</scope>
    <source>
        <strain evidence="11 12">CECT 7066</strain>
    </source>
</reference>
<comment type="similarity">
    <text evidence="1">Belongs to the bacterial/plant glucose-1-phosphate adenylyltransferase family.</text>
</comment>
<feature type="domain" description="Nucleotidyl transferase" evidence="9">
    <location>
        <begin position="24"/>
        <end position="275"/>
    </location>
</feature>
<dbReference type="InterPro" id="IPR011831">
    <property type="entry name" value="ADP-Glc_PPase"/>
</dbReference>
<dbReference type="InterPro" id="IPR056818">
    <property type="entry name" value="GlmU/GlgC-like_hexapep"/>
</dbReference>
<accession>A0A1Y5TD05</accession>
<evidence type="ECO:0000256" key="6">
    <source>
        <dbReference type="ARBA" id="ARBA00022840"/>
    </source>
</evidence>
<dbReference type="Gene3D" id="3.90.550.10">
    <property type="entry name" value="Spore Coat Polysaccharide Biosynthesis Protein SpsA, Chain A"/>
    <property type="match status" value="1"/>
</dbReference>
<dbReference type="InterPro" id="IPR005836">
    <property type="entry name" value="ADP_Glu_pyroP_CS"/>
</dbReference>
<evidence type="ECO:0000256" key="3">
    <source>
        <dbReference type="ARBA" id="ARBA00022679"/>
    </source>
</evidence>
<keyword evidence="2" id="KW-0321">Glycogen metabolism</keyword>
<sequence>MSVIAYRNEARPAGAATWPRDVLPILLAGGKGSRLHELTEMICKPAVPFLGSTRIVDFTMENLRLGGAPEVLVATQYRPNLLHNHLKNRWNDSVAVGIRHAPQMTGRPEGSKGTADAVRLMIDEIDAAAPRDVLILAADHVYRMDYRGMIDAHRAQGAAVTVAADCVPRDAASAFGILETDCADRIIRFVEKPSSAPTWSGNPAVALASMGLYIFRWDALRALLMNNPGALDFGHDILPQAVSRGEAYAHTPGAQTPFYWRDVGTLDALRAAALDFMSDRPPFDLPTPPGAISRLGVVDSIVMKGAFVSEGALVAKSIVAPGAAVPFAMAIGVDPKSDAMRFRRTPDGTVLVTPAMIAEMQPMADLHVSAGR</sequence>
<keyword evidence="4 11" id="KW-0548">Nucleotidyltransferase</keyword>
<keyword evidence="5" id="KW-0547">Nucleotide-binding</keyword>
<dbReference type="GO" id="GO:0005524">
    <property type="term" value="F:ATP binding"/>
    <property type="evidence" value="ECO:0007669"/>
    <property type="project" value="UniProtKB-KW"/>
</dbReference>
<feature type="domain" description="Glucose-1-phosphate adenylyltransferase/Bifunctional protein GlmU-like C-terminal hexapeptide" evidence="10">
    <location>
        <begin position="297"/>
        <end position="352"/>
    </location>
</feature>
<dbReference type="RefSeq" id="WP_175484683.1">
    <property type="nucleotide sequence ID" value="NZ_FWFV01000009.1"/>
</dbReference>
<dbReference type="AlphaFoldDB" id="A0A1Y5TD05"/>
<keyword evidence="12" id="KW-1185">Reference proteome</keyword>
<dbReference type="InterPro" id="IPR029044">
    <property type="entry name" value="Nucleotide-diphossugar_trans"/>
</dbReference>
<name>A0A1Y5TD05_9RHOB</name>
<dbReference type="SUPFAM" id="SSF53448">
    <property type="entry name" value="Nucleotide-diphospho-sugar transferases"/>
    <property type="match status" value="1"/>
</dbReference>
<dbReference type="PANTHER" id="PTHR43523">
    <property type="entry name" value="GLUCOSE-1-PHOSPHATE ADENYLYLTRANSFERASE-RELATED"/>
    <property type="match status" value="1"/>
</dbReference>
<dbReference type="PANTHER" id="PTHR43523:SF2">
    <property type="entry name" value="GLUCOSE-1-PHOSPHATE ADENYLYLTRANSFERASE"/>
    <property type="match status" value="1"/>
</dbReference>
<dbReference type="GO" id="GO:0005978">
    <property type="term" value="P:glycogen biosynthetic process"/>
    <property type="evidence" value="ECO:0007669"/>
    <property type="project" value="UniProtKB-KW"/>
</dbReference>
<evidence type="ECO:0000313" key="12">
    <source>
        <dbReference type="Proteomes" id="UP000193870"/>
    </source>
</evidence>
<dbReference type="InterPro" id="IPR005835">
    <property type="entry name" value="NTP_transferase_dom"/>
</dbReference>
<dbReference type="Gene3D" id="2.160.10.10">
    <property type="entry name" value="Hexapeptide repeat proteins"/>
    <property type="match status" value="1"/>
</dbReference>
<keyword evidence="7" id="KW-0320">Glycogen biosynthesis</keyword>
<protein>
    <submittedName>
        <fullName evidence="11">Glucose-1-phosphate adenylyltransferase</fullName>
        <ecNumber evidence="11">2.7.7.27</ecNumber>
    </submittedName>
</protein>
<evidence type="ECO:0000256" key="1">
    <source>
        <dbReference type="ARBA" id="ARBA00010443"/>
    </source>
</evidence>
<dbReference type="Proteomes" id="UP000193870">
    <property type="component" value="Unassembled WGS sequence"/>
</dbReference>
<evidence type="ECO:0000256" key="2">
    <source>
        <dbReference type="ARBA" id="ARBA00022600"/>
    </source>
</evidence>
<organism evidence="11 12">
    <name type="scientific">Palleronia marisminoris</name>
    <dbReference type="NCBI Taxonomy" id="315423"/>
    <lineage>
        <taxon>Bacteria</taxon>
        <taxon>Pseudomonadati</taxon>
        <taxon>Pseudomonadota</taxon>
        <taxon>Alphaproteobacteria</taxon>
        <taxon>Rhodobacterales</taxon>
        <taxon>Roseobacteraceae</taxon>
        <taxon>Palleronia</taxon>
    </lineage>
</organism>
<keyword evidence="8" id="KW-0119">Carbohydrate metabolism</keyword>